<proteinExistence type="predicted"/>
<feature type="domain" description="GIR1-like zinc ribbon" evidence="2">
    <location>
        <begin position="90"/>
        <end position="122"/>
    </location>
</feature>
<accession>A0ABU6UW77</accession>
<dbReference type="PANTHER" id="PTHR33177:SF77">
    <property type="entry name" value="LITAF DOMAIN-CONTAINING PROTEIN"/>
    <property type="match status" value="1"/>
</dbReference>
<evidence type="ECO:0000313" key="3">
    <source>
        <dbReference type="EMBL" id="MED6164228.1"/>
    </source>
</evidence>
<dbReference type="InterPro" id="IPR056440">
    <property type="entry name" value="Zn-ribbon_GIR1"/>
</dbReference>
<evidence type="ECO:0000259" key="2">
    <source>
        <dbReference type="Pfam" id="PF24747"/>
    </source>
</evidence>
<dbReference type="PANTHER" id="PTHR33177">
    <property type="entry name" value="PUTATIVE-RELATED"/>
    <property type="match status" value="1"/>
</dbReference>
<sequence>MLNIDSNVVSHPNSSILSLDALHKYFLVSFDLNQSAINKLDHHRGGNETFMVLESSGATNKGQEENKSNSKARKNGDLKDDDDDKEEVSSLVVMGCNNCYLYVMVPKNNPECPKCKNHNLLDVDNVFPNRKTNKRLRISRI</sequence>
<dbReference type="Pfam" id="PF24747">
    <property type="entry name" value="Zn-ribbon_GIR1"/>
    <property type="match status" value="1"/>
</dbReference>
<gene>
    <name evidence="3" type="ORF">PIB30_087671</name>
</gene>
<dbReference type="InterPro" id="IPR055281">
    <property type="entry name" value="GIR1-2/SIED1"/>
</dbReference>
<organism evidence="3 4">
    <name type="scientific">Stylosanthes scabra</name>
    <dbReference type="NCBI Taxonomy" id="79078"/>
    <lineage>
        <taxon>Eukaryota</taxon>
        <taxon>Viridiplantae</taxon>
        <taxon>Streptophyta</taxon>
        <taxon>Embryophyta</taxon>
        <taxon>Tracheophyta</taxon>
        <taxon>Spermatophyta</taxon>
        <taxon>Magnoliopsida</taxon>
        <taxon>eudicotyledons</taxon>
        <taxon>Gunneridae</taxon>
        <taxon>Pentapetalae</taxon>
        <taxon>rosids</taxon>
        <taxon>fabids</taxon>
        <taxon>Fabales</taxon>
        <taxon>Fabaceae</taxon>
        <taxon>Papilionoideae</taxon>
        <taxon>50 kb inversion clade</taxon>
        <taxon>dalbergioids sensu lato</taxon>
        <taxon>Dalbergieae</taxon>
        <taxon>Pterocarpus clade</taxon>
        <taxon>Stylosanthes</taxon>
    </lineage>
</organism>
<evidence type="ECO:0000256" key="1">
    <source>
        <dbReference type="SAM" id="MobiDB-lite"/>
    </source>
</evidence>
<dbReference type="EMBL" id="JASCZI010122383">
    <property type="protein sequence ID" value="MED6164228.1"/>
    <property type="molecule type" value="Genomic_DNA"/>
</dbReference>
<evidence type="ECO:0000313" key="4">
    <source>
        <dbReference type="Proteomes" id="UP001341840"/>
    </source>
</evidence>
<feature type="region of interest" description="Disordered" evidence="1">
    <location>
        <begin position="54"/>
        <end position="86"/>
    </location>
</feature>
<feature type="compositionally biased region" description="Basic and acidic residues" evidence="1">
    <location>
        <begin position="62"/>
        <end position="78"/>
    </location>
</feature>
<keyword evidence="4" id="KW-1185">Reference proteome</keyword>
<protein>
    <recommendedName>
        <fullName evidence="2">GIR1-like zinc ribbon domain-containing protein</fullName>
    </recommendedName>
</protein>
<comment type="caution">
    <text evidence="3">The sequence shown here is derived from an EMBL/GenBank/DDBJ whole genome shotgun (WGS) entry which is preliminary data.</text>
</comment>
<dbReference type="Proteomes" id="UP001341840">
    <property type="component" value="Unassembled WGS sequence"/>
</dbReference>
<name>A0ABU6UW77_9FABA</name>
<reference evidence="3 4" key="1">
    <citation type="journal article" date="2023" name="Plants (Basel)">
        <title>Bridging the Gap: Combining Genomics and Transcriptomics Approaches to Understand Stylosanthes scabra, an Orphan Legume from the Brazilian Caatinga.</title>
        <authorList>
            <person name="Ferreira-Neto J.R.C."/>
            <person name="da Silva M.D."/>
            <person name="Binneck E."/>
            <person name="de Melo N.F."/>
            <person name="da Silva R.H."/>
            <person name="de Melo A.L.T.M."/>
            <person name="Pandolfi V."/>
            <person name="Bustamante F.O."/>
            <person name="Brasileiro-Vidal A.C."/>
            <person name="Benko-Iseppon A.M."/>
        </authorList>
    </citation>
    <scope>NUCLEOTIDE SEQUENCE [LARGE SCALE GENOMIC DNA]</scope>
    <source>
        <tissue evidence="3">Leaves</tissue>
    </source>
</reference>